<dbReference type="InterPro" id="IPR035094">
    <property type="entry name" value="EgtD"/>
</dbReference>
<dbReference type="AlphaFoldDB" id="A0A240DYS3"/>
<keyword evidence="5" id="KW-1185">Reference proteome</keyword>
<dbReference type="PIRSF" id="PIRSF018005">
    <property type="entry name" value="UCP018005"/>
    <property type="match status" value="1"/>
</dbReference>
<dbReference type="PANTHER" id="PTHR43397">
    <property type="entry name" value="ERGOTHIONEINE BIOSYNTHESIS PROTEIN 1"/>
    <property type="match status" value="1"/>
</dbReference>
<dbReference type="Proteomes" id="UP000218069">
    <property type="component" value="Unassembled WGS sequence"/>
</dbReference>
<dbReference type="InterPro" id="IPR019257">
    <property type="entry name" value="MeTrfase_dom"/>
</dbReference>
<keyword evidence="2 4" id="KW-0808">Transferase</keyword>
<proteinExistence type="predicted"/>
<evidence type="ECO:0000259" key="3">
    <source>
        <dbReference type="Pfam" id="PF10017"/>
    </source>
</evidence>
<dbReference type="InterPro" id="IPR051128">
    <property type="entry name" value="EgtD_Methyltrsf_superfamily"/>
</dbReference>
<dbReference type="OrthoDB" id="5289726at2"/>
<dbReference type="Pfam" id="PF10017">
    <property type="entry name" value="Methyltransf_33"/>
    <property type="match status" value="1"/>
</dbReference>
<dbReference type="SUPFAM" id="SSF53335">
    <property type="entry name" value="S-adenosyl-L-methionine-dependent methyltransferases"/>
    <property type="match status" value="1"/>
</dbReference>
<dbReference type="InterPro" id="IPR017804">
    <property type="entry name" value="MeTrfase_EgtD-like"/>
</dbReference>
<dbReference type="GO" id="GO:0008168">
    <property type="term" value="F:methyltransferase activity"/>
    <property type="evidence" value="ECO:0007669"/>
    <property type="project" value="UniProtKB-KW"/>
</dbReference>
<evidence type="ECO:0000256" key="1">
    <source>
        <dbReference type="ARBA" id="ARBA00022603"/>
    </source>
</evidence>
<name>A0A240DYS3_9BURK</name>
<protein>
    <submittedName>
        <fullName evidence="4">Dimethylhistidine N-methyltransferase</fullName>
    </submittedName>
</protein>
<evidence type="ECO:0000313" key="4">
    <source>
        <dbReference type="EMBL" id="SNX28082.1"/>
    </source>
</evidence>
<evidence type="ECO:0000256" key="2">
    <source>
        <dbReference type="ARBA" id="ARBA00022679"/>
    </source>
</evidence>
<gene>
    <name evidence="4" type="ORF">SAMN06295945_0402</name>
</gene>
<sequence length="316" mass="35721">MQKPVFLEDTPSEHQQDFFNEIASGLLESNASISPKFLYDPLGSHLFTAITLLPEYYPTNTEKNILLQNRDEIIQALGKQGTLIDLGAGNCQKAEFLFDAIEPASYLAIDFSVEYLTDALSKLQNKYPRISMAGIGMDFTQQLNIPDTVSTTSRIFFYPGSSIGNFVTPEAEKLLREIWAHTAGGGLFIGIDLMKADEVLLAAYDDPLKITAAFNLNILRSVNSHLGSNFDIRDFEHIVEINHEEMRVELYLEANKEVLVTWPGNTRSFKKGERIHTEHSHKYSLESLQEMLNRAGFHCLKIWTDANQYFAVIYAQ</sequence>
<reference evidence="5" key="1">
    <citation type="submission" date="2017-08" db="EMBL/GenBank/DDBJ databases">
        <authorList>
            <person name="Varghese N."/>
            <person name="Submissions S."/>
        </authorList>
    </citation>
    <scope>NUCLEOTIDE SEQUENCE [LARGE SCALE GENOMIC DNA]</scope>
    <source>
        <strain evidence="5">AP-Melu-1000-B4</strain>
    </source>
</reference>
<dbReference type="GO" id="GO:0032259">
    <property type="term" value="P:methylation"/>
    <property type="evidence" value="ECO:0007669"/>
    <property type="project" value="UniProtKB-KW"/>
</dbReference>
<evidence type="ECO:0000313" key="5">
    <source>
        <dbReference type="Proteomes" id="UP000218069"/>
    </source>
</evidence>
<dbReference type="PANTHER" id="PTHR43397:SF1">
    <property type="entry name" value="ERGOTHIONEINE BIOSYNTHESIS PROTEIN 1"/>
    <property type="match status" value="1"/>
</dbReference>
<dbReference type="RefSeq" id="WP_096672171.1">
    <property type="nucleotide sequence ID" value="NZ_OANS01000001.1"/>
</dbReference>
<dbReference type="Gene3D" id="3.40.50.150">
    <property type="entry name" value="Vaccinia Virus protein VP39"/>
    <property type="match status" value="1"/>
</dbReference>
<dbReference type="InterPro" id="IPR029063">
    <property type="entry name" value="SAM-dependent_MTases_sf"/>
</dbReference>
<keyword evidence="1 4" id="KW-0489">Methyltransferase</keyword>
<dbReference type="NCBIfam" id="TIGR03438">
    <property type="entry name" value="egtD_ergothio"/>
    <property type="match status" value="1"/>
</dbReference>
<organism evidence="4 5">
    <name type="scientific">Polynucleobacter meluiroseus</name>
    <dbReference type="NCBI Taxonomy" id="1938814"/>
    <lineage>
        <taxon>Bacteria</taxon>
        <taxon>Pseudomonadati</taxon>
        <taxon>Pseudomonadota</taxon>
        <taxon>Betaproteobacteria</taxon>
        <taxon>Burkholderiales</taxon>
        <taxon>Burkholderiaceae</taxon>
        <taxon>Polynucleobacter</taxon>
    </lineage>
</organism>
<accession>A0A240DYS3</accession>
<dbReference type="EMBL" id="OANS01000001">
    <property type="protein sequence ID" value="SNX28082.1"/>
    <property type="molecule type" value="Genomic_DNA"/>
</dbReference>
<feature type="domain" description="Histidine-specific methyltransferase SAM-dependent" evidence="3">
    <location>
        <begin position="20"/>
        <end position="315"/>
    </location>
</feature>